<dbReference type="AlphaFoldDB" id="A0A1Q6B6E7"/>
<reference evidence="2 3" key="1">
    <citation type="journal article" date="2017" name="Front. Cell. Infect. Microbiol.">
        <title>Chaperone-usher pili loci of human colonization factor-negative enterotoxigenic Escherichia coli.</title>
        <authorList>
            <person name="Del Canto F."/>
            <person name="Vidal R."/>
            <person name="Stine O.C."/>
            <person name="Pop M."/>
        </authorList>
    </citation>
    <scope>NUCLEOTIDE SEQUENCE [LARGE SCALE GENOMIC DNA]</scope>
    <source>
        <strain evidence="2 3">700324</strain>
    </source>
</reference>
<evidence type="ECO:0000313" key="3">
    <source>
        <dbReference type="Proteomes" id="UP000185794"/>
    </source>
</evidence>
<dbReference type="EMBL" id="LRKC01000174">
    <property type="protein sequence ID" value="OKV04172.1"/>
    <property type="molecule type" value="Genomic_DNA"/>
</dbReference>
<accession>A0A1Q6B6E7</accession>
<dbReference type="GO" id="GO:0016567">
    <property type="term" value="P:protein ubiquitination"/>
    <property type="evidence" value="ECO:0007669"/>
    <property type="project" value="InterPro"/>
</dbReference>
<gene>
    <name evidence="2" type="ORF">AWP47_29070</name>
</gene>
<feature type="domain" description="E3 ubiquitin-protein ligase SopA-like catalytic" evidence="1">
    <location>
        <begin position="534"/>
        <end position="669"/>
    </location>
</feature>
<dbReference type="GO" id="GO:0004842">
    <property type="term" value="F:ubiquitin-protein transferase activity"/>
    <property type="evidence" value="ECO:0007669"/>
    <property type="project" value="InterPro"/>
</dbReference>
<organism evidence="2 3">
    <name type="scientific">Escherichia coli</name>
    <dbReference type="NCBI Taxonomy" id="562"/>
    <lineage>
        <taxon>Bacteria</taxon>
        <taxon>Pseudomonadati</taxon>
        <taxon>Pseudomonadota</taxon>
        <taxon>Gammaproteobacteria</taxon>
        <taxon>Enterobacterales</taxon>
        <taxon>Enterobacteriaceae</taxon>
        <taxon>Escherichia</taxon>
    </lineage>
</organism>
<dbReference type="Gene3D" id="1.10.4140.10">
    <property type="entry name" value="effector protein (NleL)"/>
    <property type="match status" value="1"/>
</dbReference>
<dbReference type="InterPro" id="IPR025725">
    <property type="entry name" value="SopA-like_cat"/>
</dbReference>
<evidence type="ECO:0000259" key="1">
    <source>
        <dbReference type="Pfam" id="PF13979"/>
    </source>
</evidence>
<dbReference type="Pfam" id="PF13979">
    <property type="entry name" value="SopA_C"/>
    <property type="match status" value="1"/>
</dbReference>
<evidence type="ECO:0000313" key="2">
    <source>
        <dbReference type="EMBL" id="OKV04172.1"/>
    </source>
</evidence>
<comment type="caution">
    <text evidence="2">The sequence shown here is derived from an EMBL/GenBank/DDBJ whole genome shotgun (WGS) entry which is preliminary data.</text>
</comment>
<dbReference type="Gene3D" id="3.40.1850.10">
    <property type="entry name" value="HECT-like ubiquitin ligase"/>
    <property type="match status" value="1"/>
</dbReference>
<proteinExistence type="predicted"/>
<sequence length="670" mass="77140">MDCSKCNGYATMLLNMVQGSDPVNLLELHGFLEHFAYYVSFGKFNAGHQRYNAFKKFVSEISEISANDINMTIKTGQSRHENVISINMNNAIHRDEKGITVRIDNINGKKNNSNSSDVFIPYVNTFSDLKNKILRMKIELTEGSGFSKSLFDSQIETHILRDINSLNVGEKLNDDNLAYHSIFTNEFSVIIPPSYYDATSAVNANNIVREKLYESDSKVKDIVDDMSNHDVESEKDIFVIGGMIEKLESLADESFNDNTDNIKTVKDLLTQLTDGMELFTLRDMVAFPSSIIAKLLKSPLNSDHELVMRVLDTYLCYFRNKNLSNDAEIINFFYALFLKRPELMVSENYRFIQFVDLLFENRSVEEKNLAFDLYHNYQVLPEIKQFVTEEIKLNFNQLQGLLDKDNKCYILLSSDNSGRVMRLSHQALISMLEPEVKKKTIWNNYSIYPSLQDTHEVVRDDPETICTCAFPLFAKGWEYAQKNKKHQLILNALGLKGYIRDVFMSAIMRKTDFVPESDNQSTEFKSLFSSLMTDSDQWQQHTLKEKHYTNLLTMLDLKEASESDKSKIFFCLSAVFANISHSNVFNGIPDASKILKRYAFALLAKAHSLDENMISSQTFNTYKAVLLDFNNLSNEEANQLRISSLYRDMVRYAQYRFSKVLSEWTPDAWL</sequence>
<name>A0A1Q6B6E7_ECOLX</name>
<dbReference type="RefSeq" id="WP_000340638.1">
    <property type="nucleotide sequence ID" value="NZ_CAIZFD010000001.1"/>
</dbReference>
<dbReference type="InterPro" id="IPR038270">
    <property type="entry name" value="SopA-like_catalytic_sf"/>
</dbReference>
<protein>
    <submittedName>
        <fullName evidence="2">Type III effector</fullName>
    </submittedName>
</protein>
<dbReference type="Gene3D" id="1.25.40.300">
    <property type="entry name" value="Putative secreted effector protein"/>
    <property type="match status" value="1"/>
</dbReference>
<dbReference type="Proteomes" id="UP000185794">
    <property type="component" value="Unassembled WGS sequence"/>
</dbReference>